<dbReference type="Gene3D" id="3.30.420.10">
    <property type="entry name" value="Ribonuclease H-like superfamily/Ribonuclease H"/>
    <property type="match status" value="1"/>
</dbReference>
<feature type="binding site" evidence="14 15">
    <location>
        <position position="31"/>
    </location>
    <ligand>
        <name>a divalent metal cation</name>
        <dbReference type="ChEBI" id="CHEBI:60240"/>
    </ligand>
</feature>
<dbReference type="GO" id="GO:0030145">
    <property type="term" value="F:manganese ion binding"/>
    <property type="evidence" value="ECO:0007669"/>
    <property type="project" value="UniProtKB-UniRule"/>
</dbReference>
<keyword evidence="12 14" id="KW-0378">Hydrolase</keyword>
<evidence type="ECO:0000256" key="10">
    <source>
        <dbReference type="ARBA" id="ARBA00022723"/>
    </source>
</evidence>
<dbReference type="InterPro" id="IPR022898">
    <property type="entry name" value="RNase_HII"/>
</dbReference>
<evidence type="ECO:0000256" key="9">
    <source>
        <dbReference type="ARBA" id="ARBA00022722"/>
    </source>
</evidence>
<dbReference type="Proteomes" id="UP001058687">
    <property type="component" value="Chromosome 1"/>
</dbReference>
<comment type="subcellular location">
    <subcellularLocation>
        <location evidence="4 14">Cytoplasm</location>
    </subcellularLocation>
</comment>
<feature type="binding site" evidence="14 15">
    <location>
        <position position="122"/>
    </location>
    <ligand>
        <name>a divalent metal cation</name>
        <dbReference type="ChEBI" id="CHEBI:60240"/>
    </ligand>
</feature>
<accession>A0AAE9N1M7</accession>
<dbReference type="FunFam" id="3.30.420.10:FF:000006">
    <property type="entry name" value="Ribonuclease HII"/>
    <property type="match status" value="1"/>
</dbReference>
<dbReference type="InterPro" id="IPR024567">
    <property type="entry name" value="RNase_HII/HIII_dom"/>
</dbReference>
<evidence type="ECO:0000256" key="11">
    <source>
        <dbReference type="ARBA" id="ARBA00022759"/>
    </source>
</evidence>
<evidence type="ECO:0000256" key="3">
    <source>
        <dbReference type="ARBA" id="ARBA00004065"/>
    </source>
</evidence>
<dbReference type="PANTHER" id="PTHR10954:SF18">
    <property type="entry name" value="RIBONUCLEASE HII"/>
    <property type="match status" value="1"/>
</dbReference>
<dbReference type="SUPFAM" id="SSF53098">
    <property type="entry name" value="Ribonuclease H-like"/>
    <property type="match status" value="1"/>
</dbReference>
<comment type="catalytic activity">
    <reaction evidence="1 14 15 16">
        <text>Endonucleolytic cleavage to 5'-phosphomonoester.</text>
        <dbReference type="EC" id="3.1.26.4"/>
    </reaction>
</comment>
<reference evidence="18" key="1">
    <citation type="submission" date="2020-03" db="EMBL/GenBank/DDBJ databases">
        <title>Five strains of Vibrio campbellii isolated from Mariana Trench.</title>
        <authorList>
            <person name="Liang J."/>
            <person name="Zhang X.-H."/>
        </authorList>
    </citation>
    <scope>NUCLEOTIDE SEQUENCE</scope>
    <source>
        <strain evidence="18">LJC014</strain>
    </source>
</reference>
<keyword evidence="10 14" id="KW-0479">Metal-binding</keyword>
<dbReference type="Pfam" id="PF01351">
    <property type="entry name" value="RNase_HII"/>
    <property type="match status" value="1"/>
</dbReference>
<evidence type="ECO:0000259" key="17">
    <source>
        <dbReference type="PROSITE" id="PS51975"/>
    </source>
</evidence>
<dbReference type="PANTHER" id="PTHR10954">
    <property type="entry name" value="RIBONUCLEASE H2 SUBUNIT A"/>
    <property type="match status" value="1"/>
</dbReference>
<dbReference type="GO" id="GO:0032299">
    <property type="term" value="C:ribonuclease H2 complex"/>
    <property type="evidence" value="ECO:0007669"/>
    <property type="project" value="TreeGrafter"/>
</dbReference>
<organism evidence="18 19">
    <name type="scientific">Vibrio campbellii</name>
    <dbReference type="NCBI Taxonomy" id="680"/>
    <lineage>
        <taxon>Bacteria</taxon>
        <taxon>Pseudomonadati</taxon>
        <taxon>Pseudomonadota</taxon>
        <taxon>Gammaproteobacteria</taxon>
        <taxon>Vibrionales</taxon>
        <taxon>Vibrionaceae</taxon>
        <taxon>Vibrio</taxon>
    </lineage>
</organism>
<dbReference type="NCBIfam" id="NF000595">
    <property type="entry name" value="PRK00015.1-3"/>
    <property type="match status" value="1"/>
</dbReference>
<keyword evidence="11 14" id="KW-0255">Endonuclease</keyword>
<name>A0AAE9N1M7_9VIBR</name>
<comment type="function">
    <text evidence="3 14 16">Endonuclease that specifically degrades the RNA of RNA-DNA hybrids.</text>
</comment>
<proteinExistence type="inferred from homology"/>
<dbReference type="InterPro" id="IPR001352">
    <property type="entry name" value="RNase_HII/HIII"/>
</dbReference>
<evidence type="ECO:0000256" key="6">
    <source>
        <dbReference type="ARBA" id="ARBA00012180"/>
    </source>
</evidence>
<dbReference type="NCBIfam" id="NF000594">
    <property type="entry name" value="PRK00015.1-1"/>
    <property type="match status" value="1"/>
</dbReference>
<comment type="cofactor">
    <cofactor evidence="2">
        <name>Mg(2+)</name>
        <dbReference type="ChEBI" id="CHEBI:18420"/>
    </cofactor>
</comment>
<sequence length="212" mass="23261">MAVKPKTTKAKVELSPFEYPQGYQLVAGVDEVGRGPLVGDVVTAAVILDPNNPIEGLNDSKKLSEKKRLALLPEIKEKALAWAVGRCSPEEIDELNILQATMVAMQRAIASLKVQPDLALIDGNRCPELPMDSQAVVKGDLRVAEISAASIIAKVVRDQEMEELDKQYPQFGFAKHKGYPTKAHFEAIEQHGVISEHRKSFKPVKKALGIEQ</sequence>
<comment type="similarity">
    <text evidence="5 14 16">Belongs to the RNase HII family.</text>
</comment>
<protein>
    <recommendedName>
        <fullName evidence="7 14">Ribonuclease HII</fullName>
        <shortName evidence="14">RNase HII</shortName>
        <ecNumber evidence="6 14">3.1.26.4</ecNumber>
    </recommendedName>
</protein>
<evidence type="ECO:0000256" key="16">
    <source>
        <dbReference type="RuleBase" id="RU003515"/>
    </source>
</evidence>
<evidence type="ECO:0000256" key="2">
    <source>
        <dbReference type="ARBA" id="ARBA00001946"/>
    </source>
</evidence>
<comment type="cofactor">
    <cofactor evidence="14 15">
        <name>Mn(2+)</name>
        <dbReference type="ChEBI" id="CHEBI:29035"/>
    </cofactor>
    <cofactor evidence="14 15">
        <name>Mg(2+)</name>
        <dbReference type="ChEBI" id="CHEBI:18420"/>
    </cofactor>
    <text evidence="14 15">Manganese or magnesium. Binds 1 divalent metal ion per monomer in the absence of substrate. May bind a second metal ion after substrate binding.</text>
</comment>
<dbReference type="InterPro" id="IPR036397">
    <property type="entry name" value="RNaseH_sf"/>
</dbReference>
<evidence type="ECO:0000256" key="1">
    <source>
        <dbReference type="ARBA" id="ARBA00000077"/>
    </source>
</evidence>
<evidence type="ECO:0000256" key="12">
    <source>
        <dbReference type="ARBA" id="ARBA00022801"/>
    </source>
</evidence>
<gene>
    <name evidence="14 18" type="primary">rnhB</name>
    <name evidence="18" type="ORF">HB761_11485</name>
</gene>
<evidence type="ECO:0000256" key="7">
    <source>
        <dbReference type="ARBA" id="ARBA00019179"/>
    </source>
</evidence>
<evidence type="ECO:0000256" key="5">
    <source>
        <dbReference type="ARBA" id="ARBA00007383"/>
    </source>
</evidence>
<evidence type="ECO:0000256" key="15">
    <source>
        <dbReference type="PROSITE-ProRule" id="PRU01319"/>
    </source>
</evidence>
<dbReference type="GO" id="GO:0006298">
    <property type="term" value="P:mismatch repair"/>
    <property type="evidence" value="ECO:0007669"/>
    <property type="project" value="TreeGrafter"/>
</dbReference>
<dbReference type="RefSeq" id="WP_255934184.1">
    <property type="nucleotide sequence ID" value="NZ_CP050467.1"/>
</dbReference>
<keyword evidence="9 14" id="KW-0540">Nuclease</keyword>
<dbReference type="EMBL" id="CP050467">
    <property type="protein sequence ID" value="UTZ27299.1"/>
    <property type="molecule type" value="Genomic_DNA"/>
</dbReference>
<dbReference type="EC" id="3.1.26.4" evidence="6 14"/>
<dbReference type="InterPro" id="IPR012337">
    <property type="entry name" value="RNaseH-like_sf"/>
</dbReference>
<feature type="domain" description="RNase H type-2" evidence="17">
    <location>
        <begin position="24"/>
        <end position="212"/>
    </location>
</feature>
<evidence type="ECO:0000313" key="18">
    <source>
        <dbReference type="EMBL" id="UTZ27299.1"/>
    </source>
</evidence>
<keyword evidence="13 14" id="KW-0464">Manganese</keyword>
<dbReference type="NCBIfam" id="NF000596">
    <property type="entry name" value="PRK00015.1-4"/>
    <property type="match status" value="1"/>
</dbReference>
<dbReference type="CDD" id="cd07182">
    <property type="entry name" value="RNase_HII_bacteria_HII_like"/>
    <property type="match status" value="1"/>
</dbReference>
<dbReference type="HAMAP" id="MF_00052_B">
    <property type="entry name" value="RNase_HII_B"/>
    <property type="match status" value="1"/>
</dbReference>
<evidence type="ECO:0000256" key="14">
    <source>
        <dbReference type="HAMAP-Rule" id="MF_00052"/>
    </source>
</evidence>
<dbReference type="PROSITE" id="PS51975">
    <property type="entry name" value="RNASE_H_2"/>
    <property type="match status" value="1"/>
</dbReference>
<dbReference type="GO" id="GO:0043137">
    <property type="term" value="P:DNA replication, removal of RNA primer"/>
    <property type="evidence" value="ECO:0007669"/>
    <property type="project" value="TreeGrafter"/>
</dbReference>
<evidence type="ECO:0000256" key="13">
    <source>
        <dbReference type="ARBA" id="ARBA00023211"/>
    </source>
</evidence>
<dbReference type="GO" id="GO:0003723">
    <property type="term" value="F:RNA binding"/>
    <property type="evidence" value="ECO:0007669"/>
    <property type="project" value="UniProtKB-UniRule"/>
</dbReference>
<evidence type="ECO:0000256" key="8">
    <source>
        <dbReference type="ARBA" id="ARBA00022490"/>
    </source>
</evidence>
<keyword evidence="8 14" id="KW-0963">Cytoplasm</keyword>
<evidence type="ECO:0000256" key="4">
    <source>
        <dbReference type="ARBA" id="ARBA00004496"/>
    </source>
</evidence>
<evidence type="ECO:0000313" key="19">
    <source>
        <dbReference type="Proteomes" id="UP001058687"/>
    </source>
</evidence>
<dbReference type="AlphaFoldDB" id="A0AAE9N1M7"/>
<dbReference type="GO" id="GO:0005737">
    <property type="term" value="C:cytoplasm"/>
    <property type="evidence" value="ECO:0007669"/>
    <property type="project" value="UniProtKB-SubCell"/>
</dbReference>
<dbReference type="GO" id="GO:0004523">
    <property type="term" value="F:RNA-DNA hybrid ribonuclease activity"/>
    <property type="evidence" value="ECO:0007669"/>
    <property type="project" value="UniProtKB-UniRule"/>
</dbReference>
<feature type="binding site" evidence="14 15">
    <location>
        <position position="30"/>
    </location>
    <ligand>
        <name>a divalent metal cation</name>
        <dbReference type="ChEBI" id="CHEBI:60240"/>
    </ligand>
</feature>